<feature type="domain" description="HTH araC/xylS-type" evidence="4">
    <location>
        <begin position="162"/>
        <end position="261"/>
    </location>
</feature>
<dbReference type="PANTHER" id="PTHR46796">
    <property type="entry name" value="HTH-TYPE TRANSCRIPTIONAL ACTIVATOR RHAS-RELATED"/>
    <property type="match status" value="1"/>
</dbReference>
<accession>A0A967F156</accession>
<protein>
    <submittedName>
        <fullName evidence="5">Helix-turn-helix transcriptional regulator</fullName>
    </submittedName>
</protein>
<evidence type="ECO:0000256" key="2">
    <source>
        <dbReference type="ARBA" id="ARBA00023125"/>
    </source>
</evidence>
<dbReference type="AlphaFoldDB" id="A0A967F156"/>
<evidence type="ECO:0000256" key="3">
    <source>
        <dbReference type="ARBA" id="ARBA00023163"/>
    </source>
</evidence>
<dbReference type="Pfam" id="PF12833">
    <property type="entry name" value="HTH_18"/>
    <property type="match status" value="1"/>
</dbReference>
<keyword evidence="6" id="KW-1185">Reference proteome</keyword>
<dbReference type="PROSITE" id="PS01124">
    <property type="entry name" value="HTH_ARAC_FAMILY_2"/>
    <property type="match status" value="1"/>
</dbReference>
<proteinExistence type="predicted"/>
<dbReference type="InterPro" id="IPR050204">
    <property type="entry name" value="AraC_XylS_family_regulators"/>
</dbReference>
<evidence type="ECO:0000313" key="6">
    <source>
        <dbReference type="Proteomes" id="UP000761264"/>
    </source>
</evidence>
<name>A0A967F156_9PROT</name>
<dbReference type="Proteomes" id="UP000761264">
    <property type="component" value="Unassembled WGS sequence"/>
</dbReference>
<keyword evidence="3" id="KW-0804">Transcription</keyword>
<evidence type="ECO:0000313" key="5">
    <source>
        <dbReference type="EMBL" id="NIA71123.1"/>
    </source>
</evidence>
<gene>
    <name evidence="5" type="ORF">HBA54_21215</name>
</gene>
<dbReference type="EMBL" id="JAAQPH010000019">
    <property type="protein sequence ID" value="NIA71123.1"/>
    <property type="molecule type" value="Genomic_DNA"/>
</dbReference>
<dbReference type="GO" id="GO:0003700">
    <property type="term" value="F:DNA-binding transcription factor activity"/>
    <property type="evidence" value="ECO:0007669"/>
    <property type="project" value="InterPro"/>
</dbReference>
<dbReference type="InterPro" id="IPR009057">
    <property type="entry name" value="Homeodomain-like_sf"/>
</dbReference>
<keyword evidence="2" id="KW-0238">DNA-binding</keyword>
<dbReference type="Gene3D" id="1.10.10.60">
    <property type="entry name" value="Homeodomain-like"/>
    <property type="match status" value="1"/>
</dbReference>
<organism evidence="5 6">
    <name type="scientific">Pelagibius litoralis</name>
    <dbReference type="NCBI Taxonomy" id="374515"/>
    <lineage>
        <taxon>Bacteria</taxon>
        <taxon>Pseudomonadati</taxon>
        <taxon>Pseudomonadota</taxon>
        <taxon>Alphaproteobacteria</taxon>
        <taxon>Rhodospirillales</taxon>
        <taxon>Rhodovibrionaceae</taxon>
        <taxon>Pelagibius</taxon>
    </lineage>
</organism>
<evidence type="ECO:0000259" key="4">
    <source>
        <dbReference type="PROSITE" id="PS01124"/>
    </source>
</evidence>
<evidence type="ECO:0000256" key="1">
    <source>
        <dbReference type="ARBA" id="ARBA00023015"/>
    </source>
</evidence>
<dbReference type="Pfam" id="PF20240">
    <property type="entry name" value="DUF6597"/>
    <property type="match status" value="1"/>
</dbReference>
<dbReference type="SMART" id="SM00342">
    <property type="entry name" value="HTH_ARAC"/>
    <property type="match status" value="1"/>
</dbReference>
<dbReference type="RefSeq" id="WP_167228433.1">
    <property type="nucleotide sequence ID" value="NZ_JAAQPH010000019.1"/>
</dbReference>
<dbReference type="SUPFAM" id="SSF46689">
    <property type="entry name" value="Homeodomain-like"/>
    <property type="match status" value="1"/>
</dbReference>
<dbReference type="InterPro" id="IPR046532">
    <property type="entry name" value="DUF6597"/>
</dbReference>
<reference evidence="5" key="1">
    <citation type="submission" date="2020-03" db="EMBL/GenBank/DDBJ databases">
        <title>Genome of Pelagibius litoralis DSM 21314T.</title>
        <authorList>
            <person name="Wang G."/>
        </authorList>
    </citation>
    <scope>NUCLEOTIDE SEQUENCE</scope>
    <source>
        <strain evidence="5">DSM 21314</strain>
    </source>
</reference>
<dbReference type="InterPro" id="IPR018060">
    <property type="entry name" value="HTH_AraC"/>
</dbReference>
<sequence length="271" mass="29090">MPLSRSPKDVLRPFVRQLWASEGDGPPGEGSNREMMLPSGALHLVLRLAETPLRIFRHRDDRVGFTVSAAVIGGPRSGPYLKDVSRPVPSVGALLAPGAAGLLIGAPAGAFAGRHTALEDVWGAAAVTELREKLWTAGTAARRLDLFEAALAARLPRLRGIDPLIAQALAGFDASLPVAAVVGQSGYSHRHFSKRFTETVGLKPKTYGRLLRFGRVLARLSAGSGPALADLAADEGYADQAHLNREFREFAGLSPGRYRRLAPRFARHVRL</sequence>
<keyword evidence="1" id="KW-0805">Transcription regulation</keyword>
<comment type="caution">
    <text evidence="5">The sequence shown here is derived from an EMBL/GenBank/DDBJ whole genome shotgun (WGS) entry which is preliminary data.</text>
</comment>
<dbReference type="PANTHER" id="PTHR46796:SF15">
    <property type="entry name" value="BLL1074 PROTEIN"/>
    <property type="match status" value="1"/>
</dbReference>
<dbReference type="GO" id="GO:0043565">
    <property type="term" value="F:sequence-specific DNA binding"/>
    <property type="evidence" value="ECO:0007669"/>
    <property type="project" value="InterPro"/>
</dbReference>